<dbReference type="FunFam" id="3.40.50.300:FF:000973">
    <property type="entry name" value="Multidrug resistance-associated protein 4"/>
    <property type="match status" value="1"/>
</dbReference>
<dbReference type="Proteomes" id="UP000719412">
    <property type="component" value="Unassembled WGS sequence"/>
</dbReference>
<dbReference type="InterPro" id="IPR003439">
    <property type="entry name" value="ABC_transporter-like_ATP-bd"/>
</dbReference>
<evidence type="ECO:0000256" key="2">
    <source>
        <dbReference type="ARBA" id="ARBA00022448"/>
    </source>
</evidence>
<evidence type="ECO:0000313" key="13">
    <source>
        <dbReference type="EMBL" id="KAH0815302.1"/>
    </source>
</evidence>
<comment type="subcellular location">
    <subcellularLocation>
        <location evidence="1">Membrane</location>
        <topology evidence="1">Multi-pass membrane protein</topology>
    </subcellularLocation>
</comment>
<dbReference type="SUPFAM" id="SSF50494">
    <property type="entry name" value="Trypsin-like serine proteases"/>
    <property type="match status" value="1"/>
</dbReference>
<evidence type="ECO:0000256" key="9">
    <source>
        <dbReference type="SAM" id="Phobius"/>
    </source>
</evidence>
<feature type="domain" description="ABC transmembrane type-1" evidence="12">
    <location>
        <begin position="835"/>
        <end position="958"/>
    </location>
</feature>
<dbReference type="Pfam" id="PF00005">
    <property type="entry name" value="ABC_tran"/>
    <property type="match status" value="2"/>
</dbReference>
<evidence type="ECO:0000256" key="5">
    <source>
        <dbReference type="ARBA" id="ARBA00022741"/>
    </source>
</evidence>
<dbReference type="EMBL" id="JABDTM020023270">
    <property type="protein sequence ID" value="KAH0815302.1"/>
    <property type="molecule type" value="Genomic_DNA"/>
</dbReference>
<dbReference type="GO" id="GO:0016887">
    <property type="term" value="F:ATP hydrolysis activity"/>
    <property type="evidence" value="ECO:0007669"/>
    <property type="project" value="InterPro"/>
</dbReference>
<dbReference type="PROSITE" id="PS50929">
    <property type="entry name" value="ABC_TM1F"/>
    <property type="match status" value="1"/>
</dbReference>
<dbReference type="PANTHER" id="PTHR24223:SF448">
    <property type="entry name" value="FI20146P1-RELATED"/>
    <property type="match status" value="1"/>
</dbReference>
<dbReference type="InterPro" id="IPR017871">
    <property type="entry name" value="ABC_transporter-like_CS"/>
</dbReference>
<keyword evidence="8 9" id="KW-0472">Membrane</keyword>
<dbReference type="GO" id="GO:0004252">
    <property type="term" value="F:serine-type endopeptidase activity"/>
    <property type="evidence" value="ECO:0007669"/>
    <property type="project" value="InterPro"/>
</dbReference>
<dbReference type="FunFam" id="3.40.50.300:FF:000163">
    <property type="entry name" value="Multidrug resistance-associated protein member 4"/>
    <property type="match status" value="1"/>
</dbReference>
<dbReference type="Gene3D" id="3.40.50.300">
    <property type="entry name" value="P-loop containing nucleotide triphosphate hydrolases"/>
    <property type="match status" value="2"/>
</dbReference>
<feature type="domain" description="Peptidase S1" evidence="10">
    <location>
        <begin position="238"/>
        <end position="549"/>
    </location>
</feature>
<dbReference type="InterPro" id="IPR050173">
    <property type="entry name" value="ABC_transporter_C-like"/>
</dbReference>
<dbReference type="GO" id="GO:0140359">
    <property type="term" value="F:ABC-type transporter activity"/>
    <property type="evidence" value="ECO:0007669"/>
    <property type="project" value="InterPro"/>
</dbReference>
<feature type="transmembrane region" description="Helical" evidence="9">
    <location>
        <begin position="834"/>
        <end position="859"/>
    </location>
</feature>
<dbReference type="InterPro" id="IPR036640">
    <property type="entry name" value="ABC1_TM_sf"/>
</dbReference>
<reference evidence="13" key="1">
    <citation type="journal article" date="2020" name="J Insects Food Feed">
        <title>The yellow mealworm (Tenebrio molitor) genome: a resource for the emerging insects as food and feed industry.</title>
        <authorList>
            <person name="Eriksson T."/>
            <person name="Andere A."/>
            <person name="Kelstrup H."/>
            <person name="Emery V."/>
            <person name="Picard C."/>
        </authorList>
    </citation>
    <scope>NUCLEOTIDE SEQUENCE</scope>
    <source>
        <strain evidence="13">Stoneville</strain>
        <tissue evidence="13">Whole head</tissue>
    </source>
</reference>
<dbReference type="GO" id="GO:0016020">
    <property type="term" value="C:membrane"/>
    <property type="evidence" value="ECO:0007669"/>
    <property type="project" value="UniProtKB-SubCell"/>
</dbReference>
<dbReference type="Gene3D" id="2.40.10.10">
    <property type="entry name" value="Trypsin-like serine proteases"/>
    <property type="match status" value="2"/>
</dbReference>
<keyword evidence="7 9" id="KW-1133">Transmembrane helix</keyword>
<sequence>MTSVERNVEYADVTPEEDNWSCTPHESWPQHGGITFSAVSMRYSADKPLVLQDVNLTIRAGEKIGIVGRTGAGKSSIISTLFRLYNFEGTILIDGVDIKTVPLHTLRSKIAIIPQEPILFLGTLRQNLDPFDEYSDFQLWNALEDVDLKEVVSDLPSGLDSGVLEGGCNFSVGQRQLLCLVRAILKNAKIVALDEATASVDLATDETIQRTIRMKCKDSTVLTIAHRLNTVMDADKILVMESGKAFGSHLCAGTIISKNSIVTPGQCMINLLPEDAVIVAGTTDLRRGGTVYNIFEITIHPTFNETNCIDDIAVVKIDGEFDINDISVQIVEIGEVADNDTCTVLGWGATVNTWGSATLMFANLRALSVEECDKLAEDGWNDLERGPGQVCGFGDGLNAICIGDVGDSLISNGQFVGIASYGVSIWQLRILWKKRKNKFTEDDVLVPVEEHESHNLGDKLETLWFEEENFCKEPSLTRALIKLFGLEFALSGLVYFPLDLVIAKLLKLKSTQVQNITLGQIVNLLSNDAERFDKVFPFLHLTWISPVKIIVVGRYLVMTYGYYAIGGMVVPVLCILLNSGVKWDSSLPNYVLKDATFKAKSSELVAVIGTAGSGKSTLLQVILKEITILRGDVVVKGFLSYTPQQPSIFIGSVRDNILFGEPMDKQKYQEVIRVCCLEHDLSLFPHGDKSLVGERGMLLSGGQKARISLARAVYREADIYLLDDPLSAVDAHVANQIFYGCIRDYLRDKCVILVTHQIHFLQDMDKVLLLEKGKISTCHKFDKLEMKKTDKKSFSSDVTIQQHNLPSEALEDDGCGTVNAYKSFCLSGGTPTNIVLVLLFFVLTQILSSLYDYPLAFWINLKQNPKMLDKWYFLNDTNYLFVCGILLVVLAILSHSSNWAFVKFCKYASKRLHDALFQKILLASMSFFNDHSSGRVLNRFSKDIGIMDEFIPVTLSEFSEVGTRVGLKILGWARPTLAHL</sequence>
<dbReference type="PROSITE" id="PS00211">
    <property type="entry name" value="ABC_TRANSPORTER_1"/>
    <property type="match status" value="2"/>
</dbReference>
<keyword evidence="5" id="KW-0547">Nucleotide-binding</keyword>
<dbReference type="GO" id="GO:0005524">
    <property type="term" value="F:ATP binding"/>
    <property type="evidence" value="ECO:0007669"/>
    <property type="project" value="UniProtKB-KW"/>
</dbReference>
<evidence type="ECO:0000259" key="11">
    <source>
        <dbReference type="PROSITE" id="PS50893"/>
    </source>
</evidence>
<accession>A0A8J6LC46</accession>
<evidence type="ECO:0000256" key="8">
    <source>
        <dbReference type="ARBA" id="ARBA00023136"/>
    </source>
</evidence>
<dbReference type="Gene3D" id="1.20.1560.10">
    <property type="entry name" value="ABC transporter type 1, transmembrane domain"/>
    <property type="match status" value="2"/>
</dbReference>
<evidence type="ECO:0000259" key="10">
    <source>
        <dbReference type="PROSITE" id="PS50240"/>
    </source>
</evidence>
<gene>
    <name evidence="13" type="ORF">GEV33_007489</name>
</gene>
<evidence type="ECO:0000256" key="3">
    <source>
        <dbReference type="ARBA" id="ARBA00022692"/>
    </source>
</evidence>
<evidence type="ECO:0000256" key="4">
    <source>
        <dbReference type="ARBA" id="ARBA00022737"/>
    </source>
</evidence>
<name>A0A8J6LC46_TENMO</name>
<feature type="domain" description="ABC transporter" evidence="11">
    <location>
        <begin position="34"/>
        <end position="267"/>
    </location>
</feature>
<dbReference type="SMART" id="SM00020">
    <property type="entry name" value="Tryp_SPc"/>
    <property type="match status" value="1"/>
</dbReference>
<dbReference type="SUPFAM" id="SSF90123">
    <property type="entry name" value="ABC transporter transmembrane region"/>
    <property type="match status" value="1"/>
</dbReference>
<comment type="caution">
    <text evidence="13">The sequence shown here is derived from an EMBL/GenBank/DDBJ whole genome shotgun (WGS) entry which is preliminary data.</text>
</comment>
<dbReference type="SUPFAM" id="SSF52540">
    <property type="entry name" value="P-loop containing nucleoside triphosphate hydrolases"/>
    <property type="match status" value="2"/>
</dbReference>
<evidence type="ECO:0000256" key="1">
    <source>
        <dbReference type="ARBA" id="ARBA00004141"/>
    </source>
</evidence>
<keyword evidence="4" id="KW-0677">Repeat</keyword>
<dbReference type="GO" id="GO:0006508">
    <property type="term" value="P:proteolysis"/>
    <property type="evidence" value="ECO:0007669"/>
    <property type="project" value="InterPro"/>
</dbReference>
<evidence type="ECO:0000256" key="7">
    <source>
        <dbReference type="ARBA" id="ARBA00022989"/>
    </source>
</evidence>
<keyword evidence="6" id="KW-0067">ATP-binding</keyword>
<keyword evidence="3 9" id="KW-0812">Transmembrane</keyword>
<dbReference type="InterPro" id="IPR003593">
    <property type="entry name" value="AAA+_ATPase"/>
</dbReference>
<dbReference type="InterPro" id="IPR043504">
    <property type="entry name" value="Peptidase_S1_PA_chymotrypsin"/>
</dbReference>
<protein>
    <submittedName>
        <fullName evidence="13">Uncharacterized protein</fullName>
    </submittedName>
</protein>
<evidence type="ECO:0000259" key="12">
    <source>
        <dbReference type="PROSITE" id="PS50929"/>
    </source>
</evidence>
<keyword evidence="2" id="KW-0813">Transport</keyword>
<reference evidence="13" key="2">
    <citation type="submission" date="2021-08" db="EMBL/GenBank/DDBJ databases">
        <authorList>
            <person name="Eriksson T."/>
        </authorList>
    </citation>
    <scope>NUCLEOTIDE SEQUENCE</scope>
    <source>
        <strain evidence="13">Stoneville</strain>
        <tissue evidence="13">Whole head</tissue>
    </source>
</reference>
<dbReference type="InterPro" id="IPR027417">
    <property type="entry name" value="P-loop_NTPase"/>
</dbReference>
<dbReference type="InterPro" id="IPR009003">
    <property type="entry name" value="Peptidase_S1_PA"/>
</dbReference>
<evidence type="ECO:0000313" key="14">
    <source>
        <dbReference type="Proteomes" id="UP000719412"/>
    </source>
</evidence>
<dbReference type="CDD" id="cd03250">
    <property type="entry name" value="ABCC_MRP_domain1"/>
    <property type="match status" value="1"/>
</dbReference>
<organism evidence="13 14">
    <name type="scientific">Tenebrio molitor</name>
    <name type="common">Yellow mealworm beetle</name>
    <dbReference type="NCBI Taxonomy" id="7067"/>
    <lineage>
        <taxon>Eukaryota</taxon>
        <taxon>Metazoa</taxon>
        <taxon>Ecdysozoa</taxon>
        <taxon>Arthropoda</taxon>
        <taxon>Hexapoda</taxon>
        <taxon>Insecta</taxon>
        <taxon>Pterygota</taxon>
        <taxon>Neoptera</taxon>
        <taxon>Endopterygota</taxon>
        <taxon>Coleoptera</taxon>
        <taxon>Polyphaga</taxon>
        <taxon>Cucujiformia</taxon>
        <taxon>Tenebrionidae</taxon>
        <taxon>Tenebrio</taxon>
    </lineage>
</organism>
<dbReference type="SMART" id="SM00382">
    <property type="entry name" value="AAA"/>
    <property type="match status" value="2"/>
</dbReference>
<dbReference type="PANTHER" id="PTHR24223">
    <property type="entry name" value="ATP-BINDING CASSETTE SUB-FAMILY C"/>
    <property type="match status" value="1"/>
</dbReference>
<keyword evidence="14" id="KW-1185">Reference proteome</keyword>
<dbReference type="Pfam" id="PF00089">
    <property type="entry name" value="Trypsin"/>
    <property type="match status" value="1"/>
</dbReference>
<feature type="transmembrane region" description="Helical" evidence="9">
    <location>
        <begin position="562"/>
        <end position="581"/>
    </location>
</feature>
<dbReference type="InterPro" id="IPR011527">
    <property type="entry name" value="ABC1_TM_dom"/>
</dbReference>
<proteinExistence type="predicted"/>
<dbReference type="CDD" id="cd03244">
    <property type="entry name" value="ABCC_MRP_domain2"/>
    <property type="match status" value="1"/>
</dbReference>
<dbReference type="AlphaFoldDB" id="A0A8J6LC46"/>
<evidence type="ECO:0000256" key="6">
    <source>
        <dbReference type="ARBA" id="ARBA00022840"/>
    </source>
</evidence>
<feature type="transmembrane region" description="Helical" evidence="9">
    <location>
        <begin position="879"/>
        <end position="902"/>
    </location>
</feature>
<feature type="domain" description="ABC transporter" evidence="11">
    <location>
        <begin position="575"/>
        <end position="797"/>
    </location>
</feature>
<dbReference type="Pfam" id="PF00664">
    <property type="entry name" value="ABC_membrane"/>
    <property type="match status" value="2"/>
</dbReference>
<dbReference type="InterPro" id="IPR001254">
    <property type="entry name" value="Trypsin_dom"/>
</dbReference>
<dbReference type="PROSITE" id="PS50240">
    <property type="entry name" value="TRYPSIN_DOM"/>
    <property type="match status" value="1"/>
</dbReference>
<dbReference type="PROSITE" id="PS50893">
    <property type="entry name" value="ABC_TRANSPORTER_2"/>
    <property type="match status" value="2"/>
</dbReference>